<proteinExistence type="predicted"/>
<keyword evidence="2" id="KW-1185">Reference proteome</keyword>
<gene>
    <name evidence="1" type="ORF">L6164_029494</name>
</gene>
<name>A0ACB9L9I0_BAUVA</name>
<accession>A0ACB9L9I0</accession>
<protein>
    <submittedName>
        <fullName evidence="1">Uncharacterized protein</fullName>
    </submittedName>
</protein>
<organism evidence="1 2">
    <name type="scientific">Bauhinia variegata</name>
    <name type="common">Purple orchid tree</name>
    <name type="synonym">Phanera variegata</name>
    <dbReference type="NCBI Taxonomy" id="167791"/>
    <lineage>
        <taxon>Eukaryota</taxon>
        <taxon>Viridiplantae</taxon>
        <taxon>Streptophyta</taxon>
        <taxon>Embryophyta</taxon>
        <taxon>Tracheophyta</taxon>
        <taxon>Spermatophyta</taxon>
        <taxon>Magnoliopsida</taxon>
        <taxon>eudicotyledons</taxon>
        <taxon>Gunneridae</taxon>
        <taxon>Pentapetalae</taxon>
        <taxon>rosids</taxon>
        <taxon>fabids</taxon>
        <taxon>Fabales</taxon>
        <taxon>Fabaceae</taxon>
        <taxon>Cercidoideae</taxon>
        <taxon>Cercideae</taxon>
        <taxon>Bauhiniinae</taxon>
        <taxon>Bauhinia</taxon>
    </lineage>
</organism>
<evidence type="ECO:0000313" key="1">
    <source>
        <dbReference type="EMBL" id="KAI4306198.1"/>
    </source>
</evidence>
<reference evidence="1 2" key="1">
    <citation type="journal article" date="2022" name="DNA Res.">
        <title>Chromosomal-level genome assembly of the orchid tree Bauhinia variegata (Leguminosae; Cercidoideae) supports the allotetraploid origin hypothesis of Bauhinia.</title>
        <authorList>
            <person name="Zhong Y."/>
            <person name="Chen Y."/>
            <person name="Zheng D."/>
            <person name="Pang J."/>
            <person name="Liu Y."/>
            <person name="Luo S."/>
            <person name="Meng S."/>
            <person name="Qian L."/>
            <person name="Wei D."/>
            <person name="Dai S."/>
            <person name="Zhou R."/>
        </authorList>
    </citation>
    <scope>NUCLEOTIDE SEQUENCE [LARGE SCALE GENOMIC DNA]</scope>
    <source>
        <strain evidence="1">BV-YZ2020</strain>
    </source>
</reference>
<dbReference type="EMBL" id="CM039437">
    <property type="protein sequence ID" value="KAI4306198.1"/>
    <property type="molecule type" value="Genomic_DNA"/>
</dbReference>
<evidence type="ECO:0000313" key="2">
    <source>
        <dbReference type="Proteomes" id="UP000828941"/>
    </source>
</evidence>
<comment type="caution">
    <text evidence="1">The sequence shown here is derived from an EMBL/GenBank/DDBJ whole genome shotgun (WGS) entry which is preliminary data.</text>
</comment>
<sequence>MEVLVFGVQLLVLFVSVFFMWVEVDLAEGGNVRVNAGKYISWDDLKVDERRLRLNSNNEDRVIVVDQHGRGHSRTVQGAVDMVPEHNKERVKVYIYPGIYREKVFVPKSKPYVSLIGKINETAEVVITWNSKASDKSSSGQELGTFGSATVGVDSDYFCAAEITFQARKG</sequence>
<dbReference type="Proteomes" id="UP000828941">
    <property type="component" value="Chromosome 12"/>
</dbReference>